<comment type="caution">
    <text evidence="3">The sequence shown here is derived from an EMBL/GenBank/DDBJ whole genome shotgun (WGS) entry which is preliminary data.</text>
</comment>
<dbReference type="EMBL" id="LUGH01000652">
    <property type="protein sequence ID" value="OBZ83494.1"/>
    <property type="molecule type" value="Genomic_DNA"/>
</dbReference>
<organism evidence="3 4">
    <name type="scientific">Choanephora cucurbitarum</name>
    <dbReference type="NCBI Taxonomy" id="101091"/>
    <lineage>
        <taxon>Eukaryota</taxon>
        <taxon>Fungi</taxon>
        <taxon>Fungi incertae sedis</taxon>
        <taxon>Mucoromycota</taxon>
        <taxon>Mucoromycotina</taxon>
        <taxon>Mucoromycetes</taxon>
        <taxon>Mucorales</taxon>
        <taxon>Mucorineae</taxon>
        <taxon>Choanephoraceae</taxon>
        <taxon>Choanephoroideae</taxon>
        <taxon>Choanephora</taxon>
    </lineage>
</organism>
<reference evidence="3 4" key="1">
    <citation type="submission" date="2016-03" db="EMBL/GenBank/DDBJ databases">
        <title>Choanephora cucurbitarum.</title>
        <authorList>
            <person name="Min B."/>
            <person name="Park H."/>
            <person name="Park J.-H."/>
            <person name="Shin H.-D."/>
            <person name="Choi I.-G."/>
        </authorList>
    </citation>
    <scope>NUCLEOTIDE SEQUENCE [LARGE SCALE GENOMIC DNA]</scope>
    <source>
        <strain evidence="3 4">KUS-F28377</strain>
    </source>
</reference>
<gene>
    <name evidence="3" type="ORF">A0J61_08453</name>
</gene>
<protein>
    <submittedName>
        <fullName evidence="3">Uncharacterized protein</fullName>
    </submittedName>
</protein>
<keyword evidence="4" id="KW-1185">Reference proteome</keyword>
<evidence type="ECO:0000256" key="1">
    <source>
        <dbReference type="SAM" id="Coils"/>
    </source>
</evidence>
<dbReference type="OrthoDB" id="2287144at2759"/>
<dbReference type="STRING" id="101091.A0A1C7N829"/>
<accession>A0A1C7N829</accession>
<feature type="coiled-coil region" evidence="1">
    <location>
        <begin position="206"/>
        <end position="275"/>
    </location>
</feature>
<evidence type="ECO:0000313" key="3">
    <source>
        <dbReference type="EMBL" id="OBZ83494.1"/>
    </source>
</evidence>
<name>A0A1C7N829_9FUNG</name>
<feature type="region of interest" description="Disordered" evidence="2">
    <location>
        <begin position="35"/>
        <end position="58"/>
    </location>
</feature>
<evidence type="ECO:0000256" key="2">
    <source>
        <dbReference type="SAM" id="MobiDB-lite"/>
    </source>
</evidence>
<feature type="coiled-coil region" evidence="1">
    <location>
        <begin position="82"/>
        <end position="141"/>
    </location>
</feature>
<dbReference type="AlphaFoldDB" id="A0A1C7N829"/>
<dbReference type="Proteomes" id="UP000093000">
    <property type="component" value="Unassembled WGS sequence"/>
</dbReference>
<sequence>MTENRKLDDKKKTRKILKPTIAGTKASQARAKAINAQIHDRPTPLKRKRQADAPTLSSTYKMTAAGLKERPSWDLRGKVADMTQLIELNNQKLDELRKFKRELEITKDEKESQEKEAIQKAAQLRTELQEMERAHAINRETIHASQRIEYQKLEDDQLHYTRRLTTIEIEVADAKRKLGSEMTQLEHVRLENDTLKASIQSISTQFETADQESRELDKAIETLERSIRQKEEENETKERKTETIEFTVQQLQAQLNEAETDRSRLLNKIRDLEVKVSKKSIKKGQP</sequence>
<evidence type="ECO:0000313" key="4">
    <source>
        <dbReference type="Proteomes" id="UP000093000"/>
    </source>
</evidence>
<proteinExistence type="predicted"/>
<keyword evidence="1" id="KW-0175">Coiled coil</keyword>
<dbReference type="InParanoid" id="A0A1C7N829"/>